<dbReference type="Gene3D" id="2.40.160.180">
    <property type="entry name" value="Carbohydrate-selective porin OprB"/>
    <property type="match status" value="1"/>
</dbReference>
<evidence type="ECO:0000313" key="3">
    <source>
        <dbReference type="EMBL" id="MFM0638261.1"/>
    </source>
</evidence>
<proteinExistence type="inferred from homology"/>
<evidence type="ECO:0000256" key="1">
    <source>
        <dbReference type="ARBA" id="ARBA00008769"/>
    </source>
</evidence>
<reference evidence="3 4" key="1">
    <citation type="journal article" date="2024" name="Chem. Sci.">
        <title>Discovery of megapolipeptins by genome mining of a Burkholderiales bacteria collection.</title>
        <authorList>
            <person name="Paulo B.S."/>
            <person name="Recchia M.J.J."/>
            <person name="Lee S."/>
            <person name="Fergusson C.H."/>
            <person name="Romanowski S.B."/>
            <person name="Hernandez A."/>
            <person name="Krull N."/>
            <person name="Liu D.Y."/>
            <person name="Cavanagh H."/>
            <person name="Bos A."/>
            <person name="Gray C.A."/>
            <person name="Murphy B.T."/>
            <person name="Linington R.G."/>
            <person name="Eustaquio A.S."/>
        </authorList>
    </citation>
    <scope>NUCLEOTIDE SEQUENCE [LARGE SCALE GENOMIC DNA]</scope>
    <source>
        <strain evidence="3 4">RL17-338-BIC-A</strain>
    </source>
</reference>
<dbReference type="Proteomes" id="UP001629432">
    <property type="component" value="Unassembled WGS sequence"/>
</dbReference>
<comment type="caution">
    <text evidence="3">The sequence shown here is derived from an EMBL/GenBank/DDBJ whole genome shotgun (WGS) entry which is preliminary data.</text>
</comment>
<dbReference type="InterPro" id="IPR007049">
    <property type="entry name" value="Carb-sel_porin_OprB"/>
</dbReference>
<keyword evidence="4" id="KW-1185">Reference proteome</keyword>
<name>A0ABW9DTX3_9BURK</name>
<organism evidence="3 4">
    <name type="scientific">Paraburkholderia metrosideri</name>
    <dbReference type="NCBI Taxonomy" id="580937"/>
    <lineage>
        <taxon>Bacteria</taxon>
        <taxon>Pseudomonadati</taxon>
        <taxon>Pseudomonadota</taxon>
        <taxon>Betaproteobacteria</taxon>
        <taxon>Burkholderiales</taxon>
        <taxon>Burkholderiaceae</taxon>
        <taxon>Paraburkholderia</taxon>
    </lineage>
</organism>
<accession>A0ABW9DTX3</accession>
<dbReference type="Pfam" id="PF04966">
    <property type="entry name" value="OprB"/>
    <property type="match status" value="1"/>
</dbReference>
<dbReference type="InterPro" id="IPR052932">
    <property type="entry name" value="OprB_Porin"/>
</dbReference>
<gene>
    <name evidence="3" type="ORF">PQQ63_16310</name>
</gene>
<sequence length="461" mass="50311">MTTTASRRPARSVGTGIHTAARRRRLLYAVGLGIAMTLSARGAQADDSIAEAAKTSNCLAYDQNRARGLETPLSTTCDSVSPGMGGLREKMYENGWVLQGGISSSLTYDVLHPSNSVPQSYTGQRPTYGQSALAVLTYDLSRVGFSKDSQFIVAGMWNETSYLGAGVRSAFVSELSIEQEFFNHQVRINYGFQTPTNEFYGFTLGTTVASSALGPASSMFYELGVPSIKPAPTFDIRVYASDMRLYNHFAVTRSMSPQGFQADSQDNSSGLSFSVPGARALFMDEVGYRILSAPNQRAFWVRAGALYNTSDYMDYGVGRPTYGNKGFYFAVTRQFTQPDAFYSYRGIYADLKVDYADASKNPFSRDVAATIYSLGPFASRPYDMVSAGFTHQWISQRTRQFSLLATGVPMIAGSNTYSVSYAMHVMRGVYWTNSIAYTTQPVLAPSHAAALLLTTGATVVF</sequence>
<dbReference type="PANTHER" id="PTHR37944:SF1">
    <property type="entry name" value="PORIN B"/>
    <property type="match status" value="1"/>
</dbReference>
<protein>
    <submittedName>
        <fullName evidence="3">Carbohydrate porin</fullName>
    </submittedName>
</protein>
<dbReference type="EMBL" id="JAQQCF010000013">
    <property type="protein sequence ID" value="MFM0638261.1"/>
    <property type="molecule type" value="Genomic_DNA"/>
</dbReference>
<dbReference type="RefSeq" id="WP_408337130.1">
    <property type="nucleotide sequence ID" value="NZ_JAQQCF010000013.1"/>
</dbReference>
<comment type="similarity">
    <text evidence="1 2">Belongs to the OprB family.</text>
</comment>
<dbReference type="InterPro" id="IPR038673">
    <property type="entry name" value="OprB_sf"/>
</dbReference>
<evidence type="ECO:0000256" key="2">
    <source>
        <dbReference type="RuleBase" id="RU363072"/>
    </source>
</evidence>
<dbReference type="PANTHER" id="PTHR37944">
    <property type="entry name" value="PORIN B"/>
    <property type="match status" value="1"/>
</dbReference>
<evidence type="ECO:0000313" key="4">
    <source>
        <dbReference type="Proteomes" id="UP001629432"/>
    </source>
</evidence>